<proteinExistence type="predicted"/>
<accession>C2PSN3</accession>
<evidence type="ECO:0000313" key="1">
    <source>
        <dbReference type="EMBL" id="EEL71977.1"/>
    </source>
</evidence>
<reference evidence="1" key="1">
    <citation type="journal article" date="2012" name="Genome Res.">
        <title>Genomic characterization of the Bacillus cereus sensu lato species: Backdrop to the evolution of Bacillus anthracis.</title>
        <authorList>
            <person name="Zwick M.E."/>
            <person name="Joseph S.J."/>
            <person name="Didelot X."/>
            <person name="Chen P.E."/>
            <person name="Bishop-Lilly K.A."/>
            <person name="Stewart A.C."/>
            <person name="Willner K."/>
            <person name="Nolan N."/>
            <person name="Lentz S."/>
            <person name="Thomason M.K."/>
            <person name="Sozhamannan S."/>
            <person name="Mateczun A.J."/>
            <person name="Du L."/>
            <person name="Read T.D."/>
        </authorList>
    </citation>
    <scope>NUCLEOTIDE SEQUENCE [LARGE SCALE GENOMIC DNA]</scope>
    <source>
        <strain evidence="1">AH603</strain>
    </source>
</reference>
<dbReference type="InterPro" id="IPR036638">
    <property type="entry name" value="HLH_DNA-bd_sf"/>
</dbReference>
<sequence>MEPISMFEQAIEKKREKMIYFAERYGMTSQKTVDCSQELDRLLNVVWPIHTDCTHTQMFETHTQ</sequence>
<dbReference type="PANTHER" id="PTHR41263:SF1">
    <property type="entry name" value="ASPARTYL-PHOSPHATE PHOSPHATASE YISI"/>
    <property type="match status" value="1"/>
</dbReference>
<name>C2PSN3_BACMY</name>
<dbReference type="InterPro" id="IPR037208">
    <property type="entry name" value="Spo0E-like_sf"/>
</dbReference>
<dbReference type="GO" id="GO:0043937">
    <property type="term" value="P:regulation of sporulation"/>
    <property type="evidence" value="ECO:0007669"/>
    <property type="project" value="InterPro"/>
</dbReference>
<dbReference type="InterPro" id="IPR018540">
    <property type="entry name" value="Spo0E-like"/>
</dbReference>
<dbReference type="HOGENOM" id="CLU_210737_0_0_9"/>
<dbReference type="Gene3D" id="4.10.280.10">
    <property type="entry name" value="Helix-loop-helix DNA-binding domain"/>
    <property type="match status" value="1"/>
</dbReference>
<comment type="caution">
    <text evidence="1">The sequence shown here is derived from an EMBL/GenBank/DDBJ whole genome shotgun (WGS) entry which is preliminary data.</text>
</comment>
<organism evidence="1">
    <name type="scientific">Bacillus mycoides</name>
    <dbReference type="NCBI Taxonomy" id="1405"/>
    <lineage>
        <taxon>Bacteria</taxon>
        <taxon>Bacillati</taxon>
        <taxon>Bacillota</taxon>
        <taxon>Bacilli</taxon>
        <taxon>Bacillales</taxon>
        <taxon>Bacillaceae</taxon>
        <taxon>Bacillus</taxon>
        <taxon>Bacillus cereus group</taxon>
    </lineage>
</organism>
<protein>
    <submittedName>
        <fullName evidence="1">Stage 0 sporulation regulatory protein</fullName>
    </submittedName>
</protein>
<dbReference type="GO" id="GO:0046983">
    <property type="term" value="F:protein dimerization activity"/>
    <property type="evidence" value="ECO:0007669"/>
    <property type="project" value="InterPro"/>
</dbReference>
<dbReference type="PANTHER" id="PTHR41263">
    <property type="entry name" value="ASPARTYL-PHOSPHATE PHOSPHATASE YISI"/>
    <property type="match status" value="1"/>
</dbReference>
<dbReference type="Pfam" id="PF09388">
    <property type="entry name" value="SpoOE-like"/>
    <property type="match status" value="1"/>
</dbReference>
<accession>C2XQN5</accession>
<dbReference type="SUPFAM" id="SSF140500">
    <property type="entry name" value="BAS1536-like"/>
    <property type="match status" value="1"/>
</dbReference>
<dbReference type="Proteomes" id="UP000001753">
    <property type="component" value="Chromosome"/>
</dbReference>
<gene>
    <name evidence="1" type="ORF">bcere0026_9930</name>
</gene>
<dbReference type="AlphaFoldDB" id="C2PSN3"/>
<dbReference type="InterPro" id="IPR053028">
    <property type="entry name" value="Spo0E-like_phosphatase"/>
</dbReference>
<dbReference type="EMBL" id="ACMP01000042">
    <property type="protein sequence ID" value="EEL71977.1"/>
    <property type="molecule type" value="Genomic_DNA"/>
</dbReference>